<proteinExistence type="predicted"/>
<feature type="transmembrane region" description="Helical" evidence="1">
    <location>
        <begin position="61"/>
        <end position="79"/>
    </location>
</feature>
<sequence>MPSQTAGPVTEKFPKVPGTASVSCLFTWLGTKGDYAGLEAKSKKVTGWRVYTSSLTTQGRVNIVLATYLACGITGYLLWNSYKKKKAVTASEST</sequence>
<evidence type="ECO:0000313" key="2">
    <source>
        <dbReference type="EMBL" id="KAK7507569.1"/>
    </source>
</evidence>
<dbReference type="Proteomes" id="UP001519460">
    <property type="component" value="Unassembled WGS sequence"/>
</dbReference>
<gene>
    <name evidence="2" type="ORF">BaRGS_00001504</name>
</gene>
<dbReference type="EMBL" id="JACVVK020000004">
    <property type="protein sequence ID" value="KAK7507569.1"/>
    <property type="molecule type" value="Genomic_DNA"/>
</dbReference>
<evidence type="ECO:0000313" key="3">
    <source>
        <dbReference type="Proteomes" id="UP001519460"/>
    </source>
</evidence>
<accession>A0ABD0M713</accession>
<dbReference type="InterPro" id="IPR009125">
    <property type="entry name" value="ATPMK"/>
</dbReference>
<dbReference type="AlphaFoldDB" id="A0ABD0M713"/>
<comment type="caution">
    <text evidence="2">The sequence shown here is derived from an EMBL/GenBank/DDBJ whole genome shotgun (WGS) entry which is preliminary data.</text>
</comment>
<keyword evidence="1" id="KW-0472">Membrane</keyword>
<dbReference type="Pfam" id="PF14960">
    <property type="entry name" value="ATP_synth_reg"/>
    <property type="match status" value="1"/>
</dbReference>
<evidence type="ECO:0000256" key="1">
    <source>
        <dbReference type="SAM" id="Phobius"/>
    </source>
</evidence>
<keyword evidence="1" id="KW-1133">Transmembrane helix</keyword>
<protein>
    <submittedName>
        <fullName evidence="2">Uncharacterized protein</fullName>
    </submittedName>
</protein>
<organism evidence="2 3">
    <name type="scientific">Batillaria attramentaria</name>
    <dbReference type="NCBI Taxonomy" id="370345"/>
    <lineage>
        <taxon>Eukaryota</taxon>
        <taxon>Metazoa</taxon>
        <taxon>Spiralia</taxon>
        <taxon>Lophotrochozoa</taxon>
        <taxon>Mollusca</taxon>
        <taxon>Gastropoda</taxon>
        <taxon>Caenogastropoda</taxon>
        <taxon>Sorbeoconcha</taxon>
        <taxon>Cerithioidea</taxon>
        <taxon>Batillariidae</taxon>
        <taxon>Batillaria</taxon>
    </lineage>
</organism>
<name>A0ABD0M713_9CAEN</name>
<keyword evidence="1" id="KW-0812">Transmembrane</keyword>
<keyword evidence="3" id="KW-1185">Reference proteome</keyword>
<reference evidence="2 3" key="1">
    <citation type="journal article" date="2023" name="Sci. Data">
        <title>Genome assembly of the Korean intertidal mud-creeper Batillaria attramentaria.</title>
        <authorList>
            <person name="Patra A.K."/>
            <person name="Ho P.T."/>
            <person name="Jun S."/>
            <person name="Lee S.J."/>
            <person name="Kim Y."/>
            <person name="Won Y.J."/>
        </authorList>
    </citation>
    <scope>NUCLEOTIDE SEQUENCE [LARGE SCALE GENOMIC DNA]</scope>
    <source>
        <strain evidence="2">Wonlab-2016</strain>
    </source>
</reference>